<accession>A0ABQ1X8T5</accession>
<evidence type="ECO:0000313" key="5">
    <source>
        <dbReference type="Proteomes" id="UP000658202"/>
    </source>
</evidence>
<keyword evidence="1 2" id="KW-0597">Phosphoprotein</keyword>
<feature type="domain" description="Response regulatory" evidence="3">
    <location>
        <begin position="9"/>
        <end position="123"/>
    </location>
</feature>
<dbReference type="PROSITE" id="PS50110">
    <property type="entry name" value="RESPONSE_REGULATORY"/>
    <property type="match status" value="1"/>
</dbReference>
<reference evidence="5" key="1">
    <citation type="journal article" date="2019" name="Int. J. Syst. Evol. Microbiol.">
        <title>The Global Catalogue of Microorganisms (GCM) 10K type strain sequencing project: providing services to taxonomists for standard genome sequencing and annotation.</title>
        <authorList>
            <consortium name="The Broad Institute Genomics Platform"/>
            <consortium name="The Broad Institute Genome Sequencing Center for Infectious Disease"/>
            <person name="Wu L."/>
            <person name="Ma J."/>
        </authorList>
    </citation>
    <scope>NUCLEOTIDE SEQUENCE [LARGE SCALE GENOMIC DNA]</scope>
    <source>
        <strain evidence="5">CCM 8490</strain>
    </source>
</reference>
<dbReference type="PANTHER" id="PTHR44591:SF3">
    <property type="entry name" value="RESPONSE REGULATORY DOMAIN-CONTAINING PROTEIN"/>
    <property type="match status" value="1"/>
</dbReference>
<dbReference type="Proteomes" id="UP000658202">
    <property type="component" value="Unassembled WGS sequence"/>
</dbReference>
<dbReference type="SUPFAM" id="SSF52172">
    <property type="entry name" value="CheY-like"/>
    <property type="match status" value="1"/>
</dbReference>
<feature type="modified residue" description="4-aspartylphosphate" evidence="2">
    <location>
        <position position="58"/>
    </location>
</feature>
<evidence type="ECO:0000313" key="4">
    <source>
        <dbReference type="EMBL" id="GGG63712.1"/>
    </source>
</evidence>
<dbReference type="EMBL" id="BMCW01000007">
    <property type="protein sequence ID" value="GGG63712.1"/>
    <property type="molecule type" value="Genomic_DNA"/>
</dbReference>
<keyword evidence="5" id="KW-1185">Reference proteome</keyword>
<dbReference type="SMART" id="SM00448">
    <property type="entry name" value="REC"/>
    <property type="match status" value="1"/>
</dbReference>
<proteinExistence type="predicted"/>
<comment type="caution">
    <text evidence="4">The sequence shown here is derived from an EMBL/GenBank/DDBJ whole genome shotgun (WGS) entry which is preliminary data.</text>
</comment>
<dbReference type="Gene3D" id="3.40.50.2300">
    <property type="match status" value="1"/>
</dbReference>
<dbReference type="Pfam" id="PF00072">
    <property type="entry name" value="Response_reg"/>
    <property type="match status" value="1"/>
</dbReference>
<dbReference type="InterPro" id="IPR050595">
    <property type="entry name" value="Bact_response_regulator"/>
</dbReference>
<gene>
    <name evidence="4" type="ORF">GCM10007332_27380</name>
</gene>
<dbReference type="InterPro" id="IPR011006">
    <property type="entry name" value="CheY-like_superfamily"/>
</dbReference>
<dbReference type="InterPro" id="IPR001789">
    <property type="entry name" value="Sig_transdc_resp-reg_receiver"/>
</dbReference>
<sequence length="125" mass="14024">MNKVDMKKRVMIFDDDEAILEVLQLVLSNAGYEIEVSNTSNDVLADVSAFQPDIILMDHHIPAIGGIEATRLLREHGDFGRIPVLYVSASNNIEKYKETSGADDYIKKPFDIDHLEAKIANYLTT</sequence>
<organism evidence="4 5">
    <name type="scientific">Epilithonimonas arachidiradicis</name>
    <dbReference type="NCBI Taxonomy" id="1617282"/>
    <lineage>
        <taxon>Bacteria</taxon>
        <taxon>Pseudomonadati</taxon>
        <taxon>Bacteroidota</taxon>
        <taxon>Flavobacteriia</taxon>
        <taxon>Flavobacteriales</taxon>
        <taxon>Weeksellaceae</taxon>
        <taxon>Chryseobacterium group</taxon>
        <taxon>Epilithonimonas</taxon>
    </lineage>
</organism>
<name>A0ABQ1X8T5_9FLAO</name>
<protein>
    <recommendedName>
        <fullName evidence="3">Response regulatory domain-containing protein</fullName>
    </recommendedName>
</protein>
<evidence type="ECO:0000259" key="3">
    <source>
        <dbReference type="PROSITE" id="PS50110"/>
    </source>
</evidence>
<evidence type="ECO:0000256" key="2">
    <source>
        <dbReference type="PROSITE-ProRule" id="PRU00169"/>
    </source>
</evidence>
<dbReference type="PANTHER" id="PTHR44591">
    <property type="entry name" value="STRESS RESPONSE REGULATOR PROTEIN 1"/>
    <property type="match status" value="1"/>
</dbReference>
<evidence type="ECO:0000256" key="1">
    <source>
        <dbReference type="ARBA" id="ARBA00022553"/>
    </source>
</evidence>